<gene>
    <name evidence="1" type="ORF">CPELLU_LOCUS18619</name>
</gene>
<name>A0A9N9K635_9GLOM</name>
<protein>
    <submittedName>
        <fullName evidence="1">22539_t:CDS:1</fullName>
    </submittedName>
</protein>
<evidence type="ECO:0000313" key="2">
    <source>
        <dbReference type="Proteomes" id="UP000789759"/>
    </source>
</evidence>
<dbReference type="EMBL" id="CAJVQA010038192">
    <property type="protein sequence ID" value="CAG8810697.1"/>
    <property type="molecule type" value="Genomic_DNA"/>
</dbReference>
<accession>A0A9N9K635</accession>
<evidence type="ECO:0000313" key="1">
    <source>
        <dbReference type="EMBL" id="CAG8810697.1"/>
    </source>
</evidence>
<reference evidence="1" key="1">
    <citation type="submission" date="2021-06" db="EMBL/GenBank/DDBJ databases">
        <authorList>
            <person name="Kallberg Y."/>
            <person name="Tangrot J."/>
            <person name="Rosling A."/>
        </authorList>
    </citation>
    <scope>NUCLEOTIDE SEQUENCE</scope>
    <source>
        <strain evidence="1">FL966</strain>
    </source>
</reference>
<keyword evidence="2" id="KW-1185">Reference proteome</keyword>
<dbReference type="AlphaFoldDB" id="A0A9N9K635"/>
<organism evidence="1 2">
    <name type="scientific">Cetraspora pellucida</name>
    <dbReference type="NCBI Taxonomy" id="1433469"/>
    <lineage>
        <taxon>Eukaryota</taxon>
        <taxon>Fungi</taxon>
        <taxon>Fungi incertae sedis</taxon>
        <taxon>Mucoromycota</taxon>
        <taxon>Glomeromycotina</taxon>
        <taxon>Glomeromycetes</taxon>
        <taxon>Diversisporales</taxon>
        <taxon>Gigasporaceae</taxon>
        <taxon>Cetraspora</taxon>
    </lineage>
</organism>
<dbReference type="Proteomes" id="UP000789759">
    <property type="component" value="Unassembled WGS sequence"/>
</dbReference>
<dbReference type="OrthoDB" id="2443813at2759"/>
<proteinExistence type="predicted"/>
<comment type="caution">
    <text evidence="1">The sequence shown here is derived from an EMBL/GenBank/DDBJ whole genome shotgun (WGS) entry which is preliminary data.</text>
</comment>
<sequence>TNQQSMQPFLAQEYSLVDKFYYKKIVLSATIENGWAFNWVKKKSSIAMLKYKNPNLVIPSCHTLEDYVLKNAIQKLYLELASKAINNNIGVSLAFDVVEEIFKENTRFNNAIKKVIKITNYFNNPNNSYFIGKLRNKQKMSLAAKYVSPEDDDLTLSRNICEPIGDNDCFLLHPNICLTQFKLPINDITYAEIGKWIIYYYCVWFGDLPKKIIAELQNYRDELFPFSKNE</sequence>
<feature type="non-terminal residue" evidence="1">
    <location>
        <position position="1"/>
    </location>
</feature>